<dbReference type="EMBL" id="JBBXJM010000006">
    <property type="protein sequence ID" value="KAL1406473.1"/>
    <property type="molecule type" value="Genomic_DNA"/>
</dbReference>
<proteinExistence type="predicted"/>
<accession>A0ABR3PWJ3</accession>
<feature type="compositionally biased region" description="Basic and acidic residues" evidence="1">
    <location>
        <begin position="279"/>
        <end position="291"/>
    </location>
</feature>
<protein>
    <submittedName>
        <fullName evidence="2">Uncharacterized protein</fullName>
    </submittedName>
</protein>
<dbReference type="GeneID" id="95989215"/>
<name>A0ABR3PWJ3_9TREE</name>
<reference evidence="2 3" key="1">
    <citation type="submission" date="2023-08" db="EMBL/GenBank/DDBJ databases">
        <title>Annotated Genome Sequence of Vanrija albida AlHP1.</title>
        <authorList>
            <person name="Herzog R."/>
        </authorList>
    </citation>
    <scope>NUCLEOTIDE SEQUENCE [LARGE SCALE GENOMIC DNA]</scope>
    <source>
        <strain evidence="2 3">AlHP1</strain>
    </source>
</reference>
<sequence>MLTTAAAITGAAAGAAAGAAMAVAISSLAANASAIQQYQREYEYDIDPRVVPHLPAAVRRAQDVNVCLLLYAGEAFAEYPVSVIRSYVDHKIIKGRRMGDILRKLEALEAGHPRYARAFATVRFFRGFGPSHVLPMLWPPVVPGAIPSWGDTRAVDSARTVSAAAPILHLGVRVHDPPPARRRSRSLGRRAGGTMTLAAALRATHPDEMDALDSPVSPASPPPSPPRPREEPAPPRHGHRRAATITFPLATGHARTPSAAAEARSVTADRVPPPAYSSLDRERWEAGGERRRMSRWAASILAPFD</sequence>
<organism evidence="2 3">
    <name type="scientific">Vanrija albida</name>
    <dbReference type="NCBI Taxonomy" id="181172"/>
    <lineage>
        <taxon>Eukaryota</taxon>
        <taxon>Fungi</taxon>
        <taxon>Dikarya</taxon>
        <taxon>Basidiomycota</taxon>
        <taxon>Agaricomycotina</taxon>
        <taxon>Tremellomycetes</taxon>
        <taxon>Trichosporonales</taxon>
        <taxon>Trichosporonaceae</taxon>
        <taxon>Vanrija</taxon>
    </lineage>
</organism>
<comment type="caution">
    <text evidence="2">The sequence shown here is derived from an EMBL/GenBank/DDBJ whole genome shotgun (WGS) entry which is preliminary data.</text>
</comment>
<evidence type="ECO:0000313" key="2">
    <source>
        <dbReference type="EMBL" id="KAL1406473.1"/>
    </source>
</evidence>
<feature type="region of interest" description="Disordered" evidence="1">
    <location>
        <begin position="209"/>
        <end position="292"/>
    </location>
</feature>
<evidence type="ECO:0000256" key="1">
    <source>
        <dbReference type="SAM" id="MobiDB-lite"/>
    </source>
</evidence>
<gene>
    <name evidence="2" type="ORF">Q8F55_008172</name>
</gene>
<evidence type="ECO:0000313" key="3">
    <source>
        <dbReference type="Proteomes" id="UP001565368"/>
    </source>
</evidence>
<keyword evidence="3" id="KW-1185">Reference proteome</keyword>
<dbReference type="RefSeq" id="XP_069206417.1">
    <property type="nucleotide sequence ID" value="XM_069356576.1"/>
</dbReference>
<feature type="region of interest" description="Disordered" evidence="1">
    <location>
        <begin position="173"/>
        <end position="193"/>
    </location>
</feature>
<dbReference type="Proteomes" id="UP001565368">
    <property type="component" value="Unassembled WGS sequence"/>
</dbReference>